<dbReference type="InterPro" id="IPR040610">
    <property type="entry name" value="SNRNP25_ubiquitin"/>
</dbReference>
<feature type="domain" description="SNRNP25 ubiquitin-like" evidence="1">
    <location>
        <begin position="85"/>
        <end position="166"/>
    </location>
</feature>
<dbReference type="InterPro" id="IPR039690">
    <property type="entry name" value="SNRNP25"/>
</dbReference>
<sequence length="182" mass="21178">MPTFKLPVSLSRCKRARHTDYPFFRLDVSQMSSISADTDSDLIQQLELEIHTLLSKDELLANVPSHATVEELEALLAVEKGQAYHISIERQPLPSIDIIVRQSSTVRDIKRMIKLHVNRQSTHKQISWRYIWRSHCLEFQGRKLLHEDAVVSQLGIKQHSVLVFARLPHEKGQHRKAWKHRP</sequence>
<evidence type="ECO:0000313" key="3">
    <source>
        <dbReference type="Proteomes" id="UP000469890"/>
    </source>
</evidence>
<dbReference type="EMBL" id="JAAECE010000008">
    <property type="protein sequence ID" value="KAF1798317.1"/>
    <property type="molecule type" value="Genomic_DNA"/>
</dbReference>
<dbReference type="CDD" id="cd17058">
    <property type="entry name" value="Ubl_SNRNP25"/>
    <property type="match status" value="1"/>
</dbReference>
<name>A0A8H4EXN5_MUCCL</name>
<dbReference type="SUPFAM" id="SSF54236">
    <property type="entry name" value="Ubiquitin-like"/>
    <property type="match status" value="1"/>
</dbReference>
<reference evidence="2 3" key="1">
    <citation type="submission" date="2019-09" db="EMBL/GenBank/DDBJ databases">
        <authorList>
            <consortium name="DOE Joint Genome Institute"/>
            <person name="Mondo S.J."/>
            <person name="Navarro-Mendoza M.I."/>
            <person name="Perez-Arques C."/>
            <person name="Panchal S."/>
            <person name="Nicolas F.E."/>
            <person name="Ganguly P."/>
            <person name="Pangilinan J."/>
            <person name="Grigoriev I."/>
            <person name="Heitman J."/>
            <person name="Sanya K."/>
            <person name="Garre V."/>
        </authorList>
    </citation>
    <scope>NUCLEOTIDE SEQUENCE [LARGE SCALE GENOMIC DNA]</scope>
    <source>
        <strain evidence="2 3">MU402</strain>
    </source>
</reference>
<protein>
    <recommendedName>
        <fullName evidence="1">SNRNP25 ubiquitin-like domain-containing protein</fullName>
    </recommendedName>
</protein>
<dbReference type="Pfam" id="PF18036">
    <property type="entry name" value="Ubiquitin_4"/>
    <property type="match status" value="1"/>
</dbReference>
<dbReference type="Gene3D" id="3.10.20.90">
    <property type="entry name" value="Phosphatidylinositol 3-kinase Catalytic Subunit, Chain A, domain 1"/>
    <property type="match status" value="1"/>
</dbReference>
<dbReference type="PANTHER" id="PTHR14942">
    <property type="entry name" value="U11/U12 SMALL NUCLEAR RIBONUCLEOPROTEIN 25 KDA PROTEIN"/>
    <property type="match status" value="1"/>
</dbReference>
<dbReference type="Proteomes" id="UP000469890">
    <property type="component" value="Unassembled WGS sequence"/>
</dbReference>
<organism evidence="2 3">
    <name type="scientific">Mucor circinelloides f. lusitanicus</name>
    <name type="common">Mucor racemosus var. lusitanicus</name>
    <dbReference type="NCBI Taxonomy" id="29924"/>
    <lineage>
        <taxon>Eukaryota</taxon>
        <taxon>Fungi</taxon>
        <taxon>Fungi incertae sedis</taxon>
        <taxon>Mucoromycota</taxon>
        <taxon>Mucoromycotina</taxon>
        <taxon>Mucoromycetes</taxon>
        <taxon>Mucorales</taxon>
        <taxon>Mucorineae</taxon>
        <taxon>Mucoraceae</taxon>
        <taxon>Mucor</taxon>
    </lineage>
</organism>
<proteinExistence type="predicted"/>
<evidence type="ECO:0000313" key="2">
    <source>
        <dbReference type="EMBL" id="KAF1798317.1"/>
    </source>
</evidence>
<dbReference type="GO" id="GO:0005681">
    <property type="term" value="C:spliceosomal complex"/>
    <property type="evidence" value="ECO:0007669"/>
    <property type="project" value="TreeGrafter"/>
</dbReference>
<dbReference type="AlphaFoldDB" id="A0A8H4EXN5"/>
<accession>A0A8H4EXN5</accession>
<dbReference type="InterPro" id="IPR029071">
    <property type="entry name" value="Ubiquitin-like_domsf"/>
</dbReference>
<dbReference type="PANTHER" id="PTHR14942:SF0">
    <property type="entry name" value="U11_U12 SMALL NUCLEAR RIBONUCLEOPROTEIN 25 KDA PROTEIN"/>
    <property type="match status" value="1"/>
</dbReference>
<gene>
    <name evidence="2" type="ORF">FB192DRAFT_1398740</name>
</gene>
<evidence type="ECO:0000259" key="1">
    <source>
        <dbReference type="Pfam" id="PF18036"/>
    </source>
</evidence>
<dbReference type="GO" id="GO:0000398">
    <property type="term" value="P:mRNA splicing, via spliceosome"/>
    <property type="evidence" value="ECO:0007669"/>
    <property type="project" value="InterPro"/>
</dbReference>
<comment type="caution">
    <text evidence="2">The sequence shown here is derived from an EMBL/GenBank/DDBJ whole genome shotgun (WGS) entry which is preliminary data.</text>
</comment>